<dbReference type="AlphaFoldDB" id="A0ABD0P4I2"/>
<evidence type="ECO:0000313" key="1">
    <source>
        <dbReference type="EMBL" id="KAL0168924.1"/>
    </source>
</evidence>
<proteinExistence type="predicted"/>
<organism evidence="1 2">
    <name type="scientific">Cirrhinus mrigala</name>
    <name type="common">Mrigala</name>
    <dbReference type="NCBI Taxonomy" id="683832"/>
    <lineage>
        <taxon>Eukaryota</taxon>
        <taxon>Metazoa</taxon>
        <taxon>Chordata</taxon>
        <taxon>Craniata</taxon>
        <taxon>Vertebrata</taxon>
        <taxon>Euteleostomi</taxon>
        <taxon>Actinopterygii</taxon>
        <taxon>Neopterygii</taxon>
        <taxon>Teleostei</taxon>
        <taxon>Ostariophysi</taxon>
        <taxon>Cypriniformes</taxon>
        <taxon>Cyprinidae</taxon>
        <taxon>Labeoninae</taxon>
        <taxon>Labeonini</taxon>
        <taxon>Cirrhinus</taxon>
    </lineage>
</organism>
<evidence type="ECO:0000313" key="2">
    <source>
        <dbReference type="Proteomes" id="UP001529510"/>
    </source>
</evidence>
<feature type="non-terminal residue" evidence="1">
    <location>
        <position position="104"/>
    </location>
</feature>
<sequence>MSETEPRAPFLLKLRTCKWELCLFIQIVSLTLCLGLYADPSEKLIPVPLVGLPPHNAAFTVSRPGPRDTSARCSELSTTVNSTLWRNAGSRFVPKSEYQYNVCE</sequence>
<accession>A0ABD0P4I2</accession>
<dbReference type="EMBL" id="JAMKFB020000018">
    <property type="protein sequence ID" value="KAL0168924.1"/>
    <property type="molecule type" value="Genomic_DNA"/>
</dbReference>
<keyword evidence="2" id="KW-1185">Reference proteome</keyword>
<comment type="caution">
    <text evidence="1">The sequence shown here is derived from an EMBL/GenBank/DDBJ whole genome shotgun (WGS) entry which is preliminary data.</text>
</comment>
<gene>
    <name evidence="1" type="ORF">M9458_037146</name>
</gene>
<protein>
    <submittedName>
        <fullName evidence="1">Uncharacterized protein</fullName>
    </submittedName>
</protein>
<dbReference type="Proteomes" id="UP001529510">
    <property type="component" value="Unassembled WGS sequence"/>
</dbReference>
<name>A0ABD0P4I2_CIRMR</name>
<reference evidence="1 2" key="1">
    <citation type="submission" date="2024-05" db="EMBL/GenBank/DDBJ databases">
        <title>Genome sequencing and assembly of Indian major carp, Cirrhinus mrigala (Hamilton, 1822).</title>
        <authorList>
            <person name="Mohindra V."/>
            <person name="Chowdhury L.M."/>
            <person name="Lal K."/>
            <person name="Jena J.K."/>
        </authorList>
    </citation>
    <scope>NUCLEOTIDE SEQUENCE [LARGE SCALE GENOMIC DNA]</scope>
    <source>
        <strain evidence="1">CM1030</strain>
        <tissue evidence="1">Blood</tissue>
    </source>
</reference>